<dbReference type="GO" id="GO:0003700">
    <property type="term" value="F:DNA-binding transcription factor activity"/>
    <property type="evidence" value="ECO:0007669"/>
    <property type="project" value="InterPro"/>
</dbReference>
<dbReference type="InterPro" id="IPR036390">
    <property type="entry name" value="WH_DNA-bd_sf"/>
</dbReference>
<dbReference type="eggNOG" id="COG2005">
    <property type="taxonomic scope" value="Bacteria"/>
</dbReference>
<name>C8PF03_9BACT</name>
<dbReference type="Proteomes" id="UP000005709">
    <property type="component" value="Unassembled WGS sequence"/>
</dbReference>
<dbReference type="SUPFAM" id="SSF50331">
    <property type="entry name" value="MOP-like"/>
    <property type="match status" value="2"/>
</dbReference>
<dbReference type="InterPro" id="IPR004606">
    <property type="entry name" value="Mop_domain"/>
</dbReference>
<keyword evidence="2 5" id="KW-0813">Transport</keyword>
<dbReference type="OrthoDB" id="9800709at2"/>
<organism evidence="7 8">
    <name type="scientific">Campylobacter gracilis RM3268</name>
    <dbReference type="NCBI Taxonomy" id="553220"/>
    <lineage>
        <taxon>Bacteria</taxon>
        <taxon>Pseudomonadati</taxon>
        <taxon>Campylobacterota</taxon>
        <taxon>Epsilonproteobacteria</taxon>
        <taxon>Campylobacterales</taxon>
        <taxon>Campylobacteraceae</taxon>
        <taxon>Campylobacter</taxon>
    </lineage>
</organism>
<dbReference type="NCBIfam" id="TIGR00638">
    <property type="entry name" value="Mop"/>
    <property type="match status" value="1"/>
</dbReference>
<dbReference type="Gene3D" id="1.10.10.10">
    <property type="entry name" value="Winged helix-like DNA-binding domain superfamily/Winged helix DNA-binding domain"/>
    <property type="match status" value="1"/>
</dbReference>
<dbReference type="InterPro" id="IPR000847">
    <property type="entry name" value="LysR_HTH_N"/>
</dbReference>
<dbReference type="PANTHER" id="PTHR30432">
    <property type="entry name" value="TRANSCRIPTIONAL REGULATOR MODE"/>
    <property type="match status" value="1"/>
</dbReference>
<evidence type="ECO:0000259" key="6">
    <source>
        <dbReference type="PROSITE" id="PS51866"/>
    </source>
</evidence>
<dbReference type="Pfam" id="PF00126">
    <property type="entry name" value="HTH_1"/>
    <property type="match status" value="1"/>
</dbReference>
<dbReference type="InterPro" id="IPR005116">
    <property type="entry name" value="Transp-assoc_OB_typ1"/>
</dbReference>
<dbReference type="GO" id="GO:0015689">
    <property type="term" value="P:molybdate ion transport"/>
    <property type="evidence" value="ECO:0007669"/>
    <property type="project" value="UniProtKB-UniRule"/>
</dbReference>
<evidence type="ECO:0000256" key="3">
    <source>
        <dbReference type="ARBA" id="ARBA00022505"/>
    </source>
</evidence>
<dbReference type="AlphaFoldDB" id="C8PF03"/>
<dbReference type="InterPro" id="IPR016462">
    <property type="entry name" value="ModE"/>
</dbReference>
<evidence type="ECO:0000256" key="1">
    <source>
        <dbReference type="ARBA" id="ARBA00008110"/>
    </source>
</evidence>
<dbReference type="STRING" id="824.CGRAC_0349"/>
<dbReference type="PANTHER" id="PTHR30432:SF1">
    <property type="entry name" value="DNA-BINDING TRANSCRIPTIONAL DUAL REGULATOR MODE"/>
    <property type="match status" value="1"/>
</dbReference>
<dbReference type="InterPro" id="IPR036388">
    <property type="entry name" value="WH-like_DNA-bd_sf"/>
</dbReference>
<dbReference type="PIRSF" id="PIRSF005763">
    <property type="entry name" value="Txn_reg_ModE"/>
    <property type="match status" value="1"/>
</dbReference>
<dbReference type="Gene3D" id="2.40.50.100">
    <property type="match status" value="2"/>
</dbReference>
<keyword evidence="3 5" id="KW-0500">Molybdenum</keyword>
<comment type="caution">
    <text evidence="7">The sequence shown here is derived from an EMBL/GenBank/DDBJ whole genome shotgun (WGS) entry which is preliminary data.</text>
</comment>
<feature type="domain" description="Mop" evidence="6">
    <location>
        <begin position="123"/>
        <end position="189"/>
    </location>
</feature>
<evidence type="ECO:0000256" key="2">
    <source>
        <dbReference type="ARBA" id="ARBA00022448"/>
    </source>
</evidence>
<feature type="domain" description="Mop" evidence="6">
    <location>
        <begin position="196"/>
        <end position="262"/>
    </location>
</feature>
<gene>
    <name evidence="7" type="ORF">CAMGR0001_2643</name>
</gene>
<proteinExistence type="inferred from homology"/>
<evidence type="ECO:0000313" key="7">
    <source>
        <dbReference type="EMBL" id="EEV18631.1"/>
    </source>
</evidence>
<evidence type="ECO:0000256" key="4">
    <source>
        <dbReference type="ARBA" id="ARBA00022737"/>
    </source>
</evidence>
<dbReference type="RefSeq" id="WP_005869703.1">
    <property type="nucleotide sequence ID" value="NZ_ACYG01000009.1"/>
</dbReference>
<dbReference type="PROSITE" id="PS51866">
    <property type="entry name" value="MOP"/>
    <property type="match status" value="2"/>
</dbReference>
<accession>C8PF03</accession>
<dbReference type="InterPro" id="IPR008995">
    <property type="entry name" value="Mo/tungstate-bd_C_term_dom"/>
</dbReference>
<dbReference type="Pfam" id="PF03459">
    <property type="entry name" value="TOBE"/>
    <property type="match status" value="2"/>
</dbReference>
<keyword evidence="4" id="KW-0677">Repeat</keyword>
<dbReference type="InterPro" id="IPR051815">
    <property type="entry name" value="Molybdate_resp_trans_reg"/>
</dbReference>
<protein>
    <submittedName>
        <fullName evidence="7">TOBE domain protein</fullName>
    </submittedName>
</protein>
<dbReference type="GO" id="GO:0030151">
    <property type="term" value="F:molybdenum ion binding"/>
    <property type="evidence" value="ECO:0007669"/>
    <property type="project" value="UniProtKB-UniRule"/>
</dbReference>
<reference evidence="7 8" key="1">
    <citation type="submission" date="2009-07" db="EMBL/GenBank/DDBJ databases">
        <authorList>
            <person name="Madupu R."/>
            <person name="Sebastian Y."/>
            <person name="Durkin A.S."/>
            <person name="Torralba M."/>
            <person name="Methe B."/>
            <person name="Sutton G.G."/>
            <person name="Strausberg R.L."/>
            <person name="Nelson K.E."/>
        </authorList>
    </citation>
    <scope>NUCLEOTIDE SEQUENCE [LARGE SCALE GENOMIC DNA]</scope>
    <source>
        <strain evidence="7 8">RM3268</strain>
    </source>
</reference>
<dbReference type="EMBL" id="ACYG01000009">
    <property type="protein sequence ID" value="EEV18631.1"/>
    <property type="molecule type" value="Genomic_DNA"/>
</dbReference>
<evidence type="ECO:0000256" key="5">
    <source>
        <dbReference type="PIRNR" id="PIRNR005763"/>
    </source>
</evidence>
<keyword evidence="8" id="KW-1185">Reference proteome</keyword>
<dbReference type="SUPFAM" id="SSF46785">
    <property type="entry name" value="Winged helix' DNA-binding domain"/>
    <property type="match status" value="1"/>
</dbReference>
<evidence type="ECO:0000313" key="8">
    <source>
        <dbReference type="Proteomes" id="UP000005709"/>
    </source>
</evidence>
<comment type="similarity">
    <text evidence="1 5">Belongs to the ModE family.</text>
</comment>
<sequence length="262" mass="27837">MDAKFALEFLLGEETSLLAKHIKLLKAVDETKSITKAAEIVGVSYKNGWDALNLINNASKKPLIVRTQGTKKNSGSELTPYAHKLIRAYDAISHAGETFLSEILKLDEITEESLLSLEKIGMKLSARNQLSVEITDVQTGAVNSQITAKLAGGEILCATVTVESEKNLGLKTGKDVLFLFKAPSVIIAKGASEKLKLSTTNQIKGTISEVKIGAVNAEICLGTSSHQNITAIITRESATAMGLGVGDEVTAIIESSEIIIGA</sequence>